<feature type="transmembrane region" description="Helical" evidence="1">
    <location>
        <begin position="105"/>
        <end position="127"/>
    </location>
</feature>
<evidence type="ECO:0000313" key="3">
    <source>
        <dbReference type="Proteomes" id="UP000633136"/>
    </source>
</evidence>
<dbReference type="Proteomes" id="UP000633136">
    <property type="component" value="Unassembled WGS sequence"/>
</dbReference>
<dbReference type="AlphaFoldDB" id="A0A917AWM2"/>
<reference evidence="2" key="2">
    <citation type="submission" date="2020-09" db="EMBL/GenBank/DDBJ databases">
        <authorList>
            <person name="Sun Q."/>
            <person name="Zhou Y."/>
        </authorList>
    </citation>
    <scope>NUCLEOTIDE SEQUENCE</scope>
    <source>
        <strain evidence="2">CGMCC 1.15388</strain>
    </source>
</reference>
<name>A0A917AWM2_9MICC</name>
<keyword evidence="1" id="KW-1133">Transmembrane helix</keyword>
<protein>
    <submittedName>
        <fullName evidence="2">Uncharacterized protein</fullName>
    </submittedName>
</protein>
<reference evidence="2" key="1">
    <citation type="journal article" date="2014" name="Int. J. Syst. Evol. Microbiol.">
        <title>Complete genome sequence of Corynebacterium casei LMG S-19264T (=DSM 44701T), isolated from a smear-ripened cheese.</title>
        <authorList>
            <consortium name="US DOE Joint Genome Institute (JGI-PGF)"/>
            <person name="Walter F."/>
            <person name="Albersmeier A."/>
            <person name="Kalinowski J."/>
            <person name="Ruckert C."/>
        </authorList>
    </citation>
    <scope>NUCLEOTIDE SEQUENCE</scope>
    <source>
        <strain evidence="2">CGMCC 1.15388</strain>
    </source>
</reference>
<keyword evidence="1" id="KW-0472">Membrane</keyword>
<dbReference type="RefSeq" id="WP_188687036.1">
    <property type="nucleotide sequence ID" value="NZ_BMIS01000024.1"/>
</dbReference>
<keyword evidence="3" id="KW-1185">Reference proteome</keyword>
<organism evidence="2 3">
    <name type="scientific">Nesterenkonia cremea</name>
    <dbReference type="NCBI Taxonomy" id="1882340"/>
    <lineage>
        <taxon>Bacteria</taxon>
        <taxon>Bacillati</taxon>
        <taxon>Actinomycetota</taxon>
        <taxon>Actinomycetes</taxon>
        <taxon>Micrococcales</taxon>
        <taxon>Micrococcaceae</taxon>
        <taxon>Nesterenkonia</taxon>
    </lineage>
</organism>
<evidence type="ECO:0000313" key="2">
    <source>
        <dbReference type="EMBL" id="GGE79167.1"/>
    </source>
</evidence>
<proteinExistence type="predicted"/>
<comment type="caution">
    <text evidence="2">The sequence shown here is derived from an EMBL/GenBank/DDBJ whole genome shotgun (WGS) entry which is preliminary data.</text>
</comment>
<dbReference type="EMBL" id="BMIS01000024">
    <property type="protein sequence ID" value="GGE79167.1"/>
    <property type="molecule type" value="Genomic_DNA"/>
</dbReference>
<gene>
    <name evidence="2" type="ORF">GCM10011401_28070</name>
</gene>
<accession>A0A917AWM2</accession>
<feature type="transmembrane region" description="Helical" evidence="1">
    <location>
        <begin position="133"/>
        <end position="154"/>
    </location>
</feature>
<feature type="transmembrane region" description="Helical" evidence="1">
    <location>
        <begin position="21"/>
        <end position="48"/>
    </location>
</feature>
<feature type="transmembrane region" description="Helical" evidence="1">
    <location>
        <begin position="60"/>
        <end position="84"/>
    </location>
</feature>
<keyword evidence="1" id="KW-0812">Transmembrane</keyword>
<evidence type="ECO:0000256" key="1">
    <source>
        <dbReference type="SAM" id="Phobius"/>
    </source>
</evidence>
<sequence length="179" mass="19077">MTAEMQEIRARAMGRAQDRPGLVNVCLLAVVGVAAGLVLCGVVPNAWLYRWGGLLGVTELYIGATAASTIAASLSAAVVLYGVTHDSPSLRMLRTEAGPSLARNWTSALAFGLISALLCLLAAALNIGGYGEWAFWAFVLAVLWLIHGSWRTIWLLRALILAARADDAPKYDAEQALRV</sequence>